<name>C5KMR1_PERM5</name>
<dbReference type="GeneID" id="9060256"/>
<dbReference type="Proteomes" id="UP000007800">
    <property type="component" value="Unassembled WGS sequence"/>
</dbReference>
<dbReference type="RefSeq" id="XP_002782424.1">
    <property type="nucleotide sequence ID" value="XM_002782378.1"/>
</dbReference>
<gene>
    <name evidence="1" type="ORF">Pmar_PMAR029285</name>
</gene>
<evidence type="ECO:0000313" key="1">
    <source>
        <dbReference type="EMBL" id="EER14219.1"/>
    </source>
</evidence>
<protein>
    <submittedName>
        <fullName evidence="1">Uncharacterized protein</fullName>
    </submittedName>
</protein>
<dbReference type="AlphaFoldDB" id="C5KMR1"/>
<evidence type="ECO:0000313" key="2">
    <source>
        <dbReference type="Proteomes" id="UP000007800"/>
    </source>
</evidence>
<proteinExistence type="predicted"/>
<reference evidence="1 2" key="1">
    <citation type="submission" date="2008-07" db="EMBL/GenBank/DDBJ databases">
        <authorList>
            <person name="El-Sayed N."/>
            <person name="Caler E."/>
            <person name="Inman J."/>
            <person name="Amedeo P."/>
            <person name="Hass B."/>
            <person name="Wortman J."/>
        </authorList>
    </citation>
    <scope>NUCLEOTIDE SEQUENCE [LARGE SCALE GENOMIC DNA]</scope>
    <source>
        <strain evidence="2">ATCC 50983 / TXsc</strain>
    </source>
</reference>
<organism evidence="2">
    <name type="scientific">Perkinsus marinus (strain ATCC 50983 / TXsc)</name>
    <dbReference type="NCBI Taxonomy" id="423536"/>
    <lineage>
        <taxon>Eukaryota</taxon>
        <taxon>Sar</taxon>
        <taxon>Alveolata</taxon>
        <taxon>Perkinsozoa</taxon>
        <taxon>Perkinsea</taxon>
        <taxon>Perkinsida</taxon>
        <taxon>Perkinsidae</taxon>
        <taxon>Perkinsus</taxon>
    </lineage>
</organism>
<keyword evidence="2" id="KW-1185">Reference proteome</keyword>
<accession>C5KMR1</accession>
<sequence>MAEIVGYHYNNAADDDTKEKLSKNVDDPSSVHGCLHPHFAVDAHRWAIKSRKITKDVDWTLRKKFNSLIHLLHYLAQHLGDEYESMNSTDKNTLQRDTAHLNSEYQKYRLKGSKISYEGDSDSMVMAERINRMHDDDKEDEGHEKILKRIAREMRLQDCRISDCLDHGGRAAAAAAAGQIGHISTEQWMTKYDQT</sequence>
<dbReference type="InParanoid" id="C5KMR1"/>
<dbReference type="EMBL" id="GG674496">
    <property type="protein sequence ID" value="EER14219.1"/>
    <property type="molecule type" value="Genomic_DNA"/>
</dbReference>